<organism evidence="7 8">
    <name type="scientific">Actinocrinis puniceicyclus</name>
    <dbReference type="NCBI Taxonomy" id="977794"/>
    <lineage>
        <taxon>Bacteria</taxon>
        <taxon>Bacillati</taxon>
        <taxon>Actinomycetota</taxon>
        <taxon>Actinomycetes</taxon>
        <taxon>Catenulisporales</taxon>
        <taxon>Actinospicaceae</taxon>
        <taxon>Actinocrinis</taxon>
    </lineage>
</organism>
<dbReference type="FunFam" id="1.10.150.900:FF:000002">
    <property type="entry name" value="M20/M25/M40 family peptidase"/>
    <property type="match status" value="1"/>
</dbReference>
<keyword evidence="4" id="KW-0378">Hydrolase</keyword>
<proteinExistence type="inferred from homology"/>
<reference evidence="7" key="1">
    <citation type="submission" date="2021-04" db="EMBL/GenBank/DDBJ databases">
        <title>Genome based classification of Actinospica acidithermotolerans sp. nov., an actinobacterium isolated from an Indonesian hot spring.</title>
        <authorList>
            <person name="Kusuma A.B."/>
            <person name="Putra K.E."/>
            <person name="Nafisah S."/>
            <person name="Loh J."/>
            <person name="Nouioui I."/>
            <person name="Goodfellow M."/>
        </authorList>
    </citation>
    <scope>NUCLEOTIDE SEQUENCE</scope>
    <source>
        <strain evidence="7">DSM 45618</strain>
    </source>
</reference>
<dbReference type="Pfam" id="PF01546">
    <property type="entry name" value="Peptidase_M20"/>
    <property type="match status" value="1"/>
</dbReference>
<dbReference type="PIRSF" id="PIRSF036696">
    <property type="entry name" value="ACY-1"/>
    <property type="match status" value="1"/>
</dbReference>
<comment type="similarity">
    <text evidence="2">Belongs to the peptidase M20A family.</text>
</comment>
<evidence type="ECO:0000256" key="4">
    <source>
        <dbReference type="ARBA" id="ARBA00022801"/>
    </source>
</evidence>
<dbReference type="AlphaFoldDB" id="A0A8J7WQ57"/>
<dbReference type="InterPro" id="IPR002933">
    <property type="entry name" value="Peptidase_M20"/>
</dbReference>
<protein>
    <submittedName>
        <fullName evidence="7">M20/M25/M40 family metallo-hydrolase</fullName>
    </submittedName>
</protein>
<dbReference type="NCBIfam" id="NF005913">
    <property type="entry name" value="PRK07906.1"/>
    <property type="match status" value="1"/>
</dbReference>
<evidence type="ECO:0000256" key="3">
    <source>
        <dbReference type="ARBA" id="ARBA00022723"/>
    </source>
</evidence>
<dbReference type="Proteomes" id="UP000677913">
    <property type="component" value="Unassembled WGS sequence"/>
</dbReference>
<dbReference type="SUPFAM" id="SSF53187">
    <property type="entry name" value="Zn-dependent exopeptidases"/>
    <property type="match status" value="1"/>
</dbReference>
<dbReference type="GO" id="GO:0046872">
    <property type="term" value="F:metal ion binding"/>
    <property type="evidence" value="ECO:0007669"/>
    <property type="project" value="UniProtKB-KW"/>
</dbReference>
<evidence type="ECO:0000259" key="6">
    <source>
        <dbReference type="Pfam" id="PF07687"/>
    </source>
</evidence>
<sequence>METHPDEAAYGEVVGLLTDLIRIDTSNPVKPERPAAEYVAERLAEAGFEPRIFEPEPGRASVVVRFEGSDPTADALLLHGHLDVVPADAADWTVHPFAGDVREAQVWGRGAVDMKNMDAMTLAVVRRMVREGRRPRRDVVLAFLADEEAGGHQGAKFLAAEHPELFDGCTEAISEVGGYSYEVSPDLRLYLIETAQKGLSWMRLTARGRAGHGSMLNDENAVTTLAAAVARIGAHRFPTTLIPTVRDFLSEVCDALGVPFDPADPEAAVERLGPLARFVGATLRHTANPTMLEAGYKSNVIPERAAAVIDGRFLPGGEQEFLAAIDELAGPAITREAIHHDRSVEAPFGAPIVEAMLAALREHDPAARTVPYCLSAGTDNKTFASLDRAGKGGMRGYGFVPLRLTPDLDFAAMFHGVDERVPISALDFGCLVLDRFLALA</sequence>
<feature type="domain" description="Peptidase M20 dimerisation" evidence="6">
    <location>
        <begin position="194"/>
        <end position="321"/>
    </location>
</feature>
<dbReference type="EMBL" id="JAGSXH010000155">
    <property type="protein sequence ID" value="MBS2966491.1"/>
    <property type="molecule type" value="Genomic_DNA"/>
</dbReference>
<dbReference type="PANTHER" id="PTHR43808">
    <property type="entry name" value="ACETYLORNITHINE DEACETYLASE"/>
    <property type="match status" value="1"/>
</dbReference>
<name>A0A8J7WQ57_9ACTN</name>
<keyword evidence="3" id="KW-0479">Metal-binding</keyword>
<dbReference type="Gene3D" id="3.30.70.360">
    <property type="match status" value="1"/>
</dbReference>
<dbReference type="Gene3D" id="1.10.150.900">
    <property type="match status" value="1"/>
</dbReference>
<dbReference type="InterPro" id="IPR001261">
    <property type="entry name" value="ArgE/DapE_CS"/>
</dbReference>
<keyword evidence="5" id="KW-0862">Zinc</keyword>
<gene>
    <name evidence="7" type="ORF">KGA66_25850</name>
</gene>
<comment type="cofactor">
    <cofactor evidence="1">
        <name>Zn(2+)</name>
        <dbReference type="ChEBI" id="CHEBI:29105"/>
    </cofactor>
</comment>
<keyword evidence="8" id="KW-1185">Reference proteome</keyword>
<dbReference type="RefSeq" id="WP_211471614.1">
    <property type="nucleotide sequence ID" value="NZ_JAGSXH010000155.1"/>
</dbReference>
<evidence type="ECO:0000256" key="2">
    <source>
        <dbReference type="ARBA" id="ARBA00006247"/>
    </source>
</evidence>
<evidence type="ECO:0000256" key="5">
    <source>
        <dbReference type="ARBA" id="ARBA00022833"/>
    </source>
</evidence>
<accession>A0A8J7WQ57</accession>
<dbReference type="InterPro" id="IPR011650">
    <property type="entry name" value="Peptidase_M20_dimer"/>
</dbReference>
<dbReference type="PANTHER" id="PTHR43808:SF8">
    <property type="entry name" value="PEPTIDASE M20 DIMERISATION DOMAIN-CONTAINING PROTEIN"/>
    <property type="match status" value="1"/>
</dbReference>
<dbReference type="InterPro" id="IPR036264">
    <property type="entry name" value="Bact_exopeptidase_dim_dom"/>
</dbReference>
<dbReference type="InterPro" id="IPR050072">
    <property type="entry name" value="Peptidase_M20A"/>
</dbReference>
<dbReference type="Pfam" id="PF07687">
    <property type="entry name" value="M20_dimer"/>
    <property type="match status" value="1"/>
</dbReference>
<comment type="caution">
    <text evidence="7">The sequence shown here is derived from an EMBL/GenBank/DDBJ whole genome shotgun (WGS) entry which is preliminary data.</text>
</comment>
<dbReference type="PROSITE" id="PS00759">
    <property type="entry name" value="ARGE_DAPE_CPG2_2"/>
    <property type="match status" value="1"/>
</dbReference>
<evidence type="ECO:0000256" key="1">
    <source>
        <dbReference type="ARBA" id="ARBA00001947"/>
    </source>
</evidence>
<evidence type="ECO:0000313" key="7">
    <source>
        <dbReference type="EMBL" id="MBS2966491.1"/>
    </source>
</evidence>
<dbReference type="Gene3D" id="3.40.630.10">
    <property type="entry name" value="Zn peptidases"/>
    <property type="match status" value="1"/>
</dbReference>
<dbReference type="SUPFAM" id="SSF55031">
    <property type="entry name" value="Bacterial exopeptidase dimerisation domain"/>
    <property type="match status" value="1"/>
</dbReference>
<dbReference type="GO" id="GO:0016787">
    <property type="term" value="F:hydrolase activity"/>
    <property type="evidence" value="ECO:0007669"/>
    <property type="project" value="UniProtKB-KW"/>
</dbReference>
<dbReference type="PROSITE" id="PS00758">
    <property type="entry name" value="ARGE_DAPE_CPG2_1"/>
    <property type="match status" value="1"/>
</dbReference>
<evidence type="ECO:0000313" key="8">
    <source>
        <dbReference type="Proteomes" id="UP000677913"/>
    </source>
</evidence>